<protein>
    <submittedName>
        <fullName evidence="2">Uncharacterized protein</fullName>
    </submittedName>
</protein>
<reference evidence="1" key="4">
    <citation type="submission" date="2024-05" db="EMBL/GenBank/DDBJ databases">
        <authorList>
            <person name="Sun Q."/>
            <person name="Zhou Y."/>
        </authorList>
    </citation>
    <scope>NUCLEOTIDE SEQUENCE</scope>
    <source>
        <strain evidence="1">CGMCC 1.18437</strain>
    </source>
</reference>
<keyword evidence="4" id="KW-1185">Reference proteome</keyword>
<dbReference type="AlphaFoldDB" id="A0A7W8KII7"/>
<dbReference type="Proteomes" id="UP000539473">
    <property type="component" value="Unassembled WGS sequence"/>
</dbReference>
<dbReference type="RefSeq" id="WP_184115467.1">
    <property type="nucleotide sequence ID" value="NZ_BNAJ01000014.1"/>
</dbReference>
<dbReference type="Proteomes" id="UP000619376">
    <property type="component" value="Unassembled WGS sequence"/>
</dbReference>
<proteinExistence type="predicted"/>
<organism evidence="2 3">
    <name type="scientific">Deinococcus metalli</name>
    <dbReference type="NCBI Taxonomy" id="1141878"/>
    <lineage>
        <taxon>Bacteria</taxon>
        <taxon>Thermotogati</taxon>
        <taxon>Deinococcota</taxon>
        <taxon>Deinococci</taxon>
        <taxon>Deinococcales</taxon>
        <taxon>Deinococcaceae</taxon>
        <taxon>Deinococcus</taxon>
    </lineage>
</organism>
<name>A0A7W8KII7_9DEIO</name>
<evidence type="ECO:0000313" key="1">
    <source>
        <dbReference type="EMBL" id="GHF60326.1"/>
    </source>
</evidence>
<evidence type="ECO:0000313" key="3">
    <source>
        <dbReference type="Proteomes" id="UP000539473"/>
    </source>
</evidence>
<comment type="caution">
    <text evidence="2">The sequence shown here is derived from an EMBL/GenBank/DDBJ whole genome shotgun (WGS) entry which is preliminary data.</text>
</comment>
<sequence length="551" mass="61301">MHTDPLPPFHRWAAVFEWEDAALGGGATTEDLARRYTLLACTPAQVRAALLYHRARMDDQRDEALHRAYGLAHNRLLQLYVLAVSCLTRRGRAMVVLDPDDLTFSDVLLDGLREVRRLEDGDVSRVEVEYRLLEALHYDQYASGDHSSAIVTAKEMLLLATLAQVPRSMATARRYYQSAIAQAGRYHEDLTERQRTLRSLRPDDPARLKERKGLAIAQLNVGDLRGALDTAHAAPQLPIHQTLAQAVVGIFEPDAQNHFVDRGLGWIAECLWHLARIDSVPPWRPLDRRALATAALCIIREHNQRRALTDRAFLAWLEARARLEAGEYGLARHLVQSVAPIDAEDLLTRTLLGGARLDLALTDQAYQTQTVAHSEDELRQIFALARSLRHGSPSGLADILQRWHPRAAAYMALCPQPVPELLGASEAVLKCHRRAEVYGVVLPPAVALDEALRRYDLPTVAERPGSNARFQRQRLLVRRGTLDYWRPVVLAAPLAAALRSVRSGTHDEAAARLDAEFGSVPGQVPVGTEALVEALRLAIAQKDERGTSLLH</sequence>
<reference evidence="2 3" key="3">
    <citation type="submission" date="2020-08" db="EMBL/GenBank/DDBJ databases">
        <title>Genomic Encyclopedia of Type Strains, Phase IV (KMG-IV): sequencing the most valuable type-strain genomes for metagenomic binning, comparative biology and taxonomic classification.</title>
        <authorList>
            <person name="Goeker M."/>
        </authorList>
    </citation>
    <scope>NUCLEOTIDE SEQUENCE [LARGE SCALE GENOMIC DNA]</scope>
    <source>
        <strain evidence="2 3">DSM 27521</strain>
    </source>
</reference>
<gene>
    <name evidence="1" type="ORF">GCM10017781_40620</name>
    <name evidence="2" type="ORF">HNQ07_004244</name>
</gene>
<reference evidence="1" key="1">
    <citation type="journal article" date="2014" name="Int. J. Syst. Evol. Microbiol.">
        <title>Complete genome of a new Firmicutes species belonging to the dominant human colonic microbiota ('Ruminococcus bicirculans') reveals two chromosomes and a selective capacity to utilize plant glucans.</title>
        <authorList>
            <consortium name="NISC Comparative Sequencing Program"/>
            <person name="Wegmann U."/>
            <person name="Louis P."/>
            <person name="Goesmann A."/>
            <person name="Henrissat B."/>
            <person name="Duncan S.H."/>
            <person name="Flint H.J."/>
        </authorList>
    </citation>
    <scope>NUCLEOTIDE SEQUENCE</scope>
    <source>
        <strain evidence="1">CGMCC 1.18437</strain>
    </source>
</reference>
<evidence type="ECO:0000313" key="2">
    <source>
        <dbReference type="EMBL" id="MBB5378737.1"/>
    </source>
</evidence>
<evidence type="ECO:0000313" key="4">
    <source>
        <dbReference type="Proteomes" id="UP000619376"/>
    </source>
</evidence>
<reference evidence="4" key="2">
    <citation type="journal article" date="2019" name="Int. J. Syst. Evol. Microbiol.">
        <title>The Global Catalogue of Microorganisms (GCM) 10K type strain sequencing project: providing services to taxonomists for standard genome sequencing and annotation.</title>
        <authorList>
            <consortium name="The Broad Institute Genomics Platform"/>
            <consortium name="The Broad Institute Genome Sequencing Center for Infectious Disease"/>
            <person name="Wu L."/>
            <person name="Ma J."/>
        </authorList>
    </citation>
    <scope>NUCLEOTIDE SEQUENCE [LARGE SCALE GENOMIC DNA]</scope>
    <source>
        <strain evidence="4">CGMCC 1.18437</strain>
    </source>
</reference>
<accession>A0A7W8KII7</accession>
<dbReference type="EMBL" id="JACHFK010000015">
    <property type="protein sequence ID" value="MBB5378737.1"/>
    <property type="molecule type" value="Genomic_DNA"/>
</dbReference>
<dbReference type="EMBL" id="BNAJ01000014">
    <property type="protein sequence ID" value="GHF60326.1"/>
    <property type="molecule type" value="Genomic_DNA"/>
</dbReference>